<dbReference type="PANTHER" id="PTHR23235:SF120">
    <property type="entry name" value="KRUPPEL-LIKE FACTOR 15"/>
    <property type="match status" value="1"/>
</dbReference>
<feature type="region of interest" description="Disordered" evidence="5">
    <location>
        <begin position="89"/>
        <end position="111"/>
    </location>
</feature>
<dbReference type="PROSITE" id="PS50157">
    <property type="entry name" value="ZINC_FINGER_C2H2_2"/>
    <property type="match status" value="2"/>
</dbReference>
<organism evidence="7">
    <name type="scientific">Cacopsylla melanoneura</name>
    <dbReference type="NCBI Taxonomy" id="428564"/>
    <lineage>
        <taxon>Eukaryota</taxon>
        <taxon>Metazoa</taxon>
        <taxon>Ecdysozoa</taxon>
        <taxon>Arthropoda</taxon>
        <taxon>Hexapoda</taxon>
        <taxon>Insecta</taxon>
        <taxon>Pterygota</taxon>
        <taxon>Neoptera</taxon>
        <taxon>Paraneoptera</taxon>
        <taxon>Hemiptera</taxon>
        <taxon>Sternorrhyncha</taxon>
        <taxon>Psylloidea</taxon>
        <taxon>Psyllidae</taxon>
        <taxon>Psyllinae</taxon>
        <taxon>Cacopsylla</taxon>
    </lineage>
</organism>
<dbReference type="GO" id="GO:0000981">
    <property type="term" value="F:DNA-binding transcription factor activity, RNA polymerase II-specific"/>
    <property type="evidence" value="ECO:0007669"/>
    <property type="project" value="TreeGrafter"/>
</dbReference>
<keyword evidence="2 4" id="KW-0863">Zinc-finger</keyword>
<keyword evidence="1" id="KW-0479">Metal-binding</keyword>
<dbReference type="PANTHER" id="PTHR23235">
    <property type="entry name" value="KRUEPPEL-LIKE TRANSCRIPTION FACTOR"/>
    <property type="match status" value="1"/>
</dbReference>
<dbReference type="SMART" id="SM00355">
    <property type="entry name" value="ZnF_C2H2"/>
    <property type="match status" value="2"/>
</dbReference>
<dbReference type="EMBL" id="HBUF01594463">
    <property type="protein sequence ID" value="CAG6774320.1"/>
    <property type="molecule type" value="Transcribed_RNA"/>
</dbReference>
<feature type="compositionally biased region" description="Low complexity" evidence="5">
    <location>
        <begin position="90"/>
        <end position="110"/>
    </location>
</feature>
<evidence type="ECO:0000256" key="5">
    <source>
        <dbReference type="SAM" id="MobiDB-lite"/>
    </source>
</evidence>
<dbReference type="AlphaFoldDB" id="A0A8D9AXI8"/>
<proteinExistence type="predicted"/>
<dbReference type="InterPro" id="IPR036236">
    <property type="entry name" value="Znf_C2H2_sf"/>
</dbReference>
<accession>A0A8D9AXI8</accession>
<feature type="domain" description="C2H2-type" evidence="6">
    <location>
        <begin position="213"/>
        <end position="237"/>
    </location>
</feature>
<dbReference type="FunFam" id="3.30.160.60:FF:000446">
    <property type="entry name" value="Zinc finger protein"/>
    <property type="match status" value="1"/>
</dbReference>
<protein>
    <submittedName>
        <fullName evidence="7">Transcriptional repressor CTCFL</fullName>
    </submittedName>
</protein>
<feature type="region of interest" description="Disordered" evidence="5">
    <location>
        <begin position="20"/>
        <end position="44"/>
    </location>
</feature>
<dbReference type="SUPFAM" id="SSF57667">
    <property type="entry name" value="beta-beta-alpha zinc fingers"/>
    <property type="match status" value="1"/>
</dbReference>
<evidence type="ECO:0000256" key="1">
    <source>
        <dbReference type="ARBA" id="ARBA00022723"/>
    </source>
</evidence>
<name>A0A8D9AXI8_9HEMI</name>
<evidence type="ECO:0000256" key="3">
    <source>
        <dbReference type="ARBA" id="ARBA00022833"/>
    </source>
</evidence>
<evidence type="ECO:0000313" key="7">
    <source>
        <dbReference type="EMBL" id="CAG6774320.1"/>
    </source>
</evidence>
<dbReference type="EMBL" id="HBUF01420219">
    <property type="protein sequence ID" value="CAG6740663.1"/>
    <property type="molecule type" value="Transcribed_RNA"/>
</dbReference>
<keyword evidence="3" id="KW-0862">Zinc</keyword>
<evidence type="ECO:0000259" key="6">
    <source>
        <dbReference type="PROSITE" id="PS50157"/>
    </source>
</evidence>
<dbReference type="Gene3D" id="3.30.160.60">
    <property type="entry name" value="Classic Zinc Finger"/>
    <property type="match status" value="2"/>
</dbReference>
<feature type="domain" description="C2H2-type" evidence="6">
    <location>
        <begin position="185"/>
        <end position="212"/>
    </location>
</feature>
<sequence length="240" mass="27541">MNNSDEGNIEESKSTQNVLTNQNKNDDIDNNNIQFLPQQSNKHSIYPSMSKVRKVYKHLSNQKTNAIEGHSTTSNSVCINIKNSTVALGKGNNKTKNNVKSSTSNPTNNKITKHKKYTKKDNIITFRKKLKSPPMPDSIKNIKIKEVYPDHWNCVYCSKEITYNDIYDHSTTCIHIDTDQYGKHLICCICKYATMKLSNLRKHIWTHTGEKPFKCSKCSYNSTQSSNLRMHLKIKHSIVD</sequence>
<dbReference type="GO" id="GO:0005634">
    <property type="term" value="C:nucleus"/>
    <property type="evidence" value="ECO:0007669"/>
    <property type="project" value="UniProtKB-ARBA"/>
</dbReference>
<reference evidence="7" key="1">
    <citation type="submission" date="2021-05" db="EMBL/GenBank/DDBJ databases">
        <authorList>
            <person name="Alioto T."/>
            <person name="Alioto T."/>
            <person name="Gomez Garrido J."/>
        </authorList>
    </citation>
    <scope>NUCLEOTIDE SEQUENCE</scope>
</reference>
<dbReference type="GO" id="GO:0000978">
    <property type="term" value="F:RNA polymerase II cis-regulatory region sequence-specific DNA binding"/>
    <property type="evidence" value="ECO:0007669"/>
    <property type="project" value="TreeGrafter"/>
</dbReference>
<evidence type="ECO:0000256" key="4">
    <source>
        <dbReference type="PROSITE-ProRule" id="PRU00042"/>
    </source>
</evidence>
<evidence type="ECO:0000256" key="2">
    <source>
        <dbReference type="ARBA" id="ARBA00022771"/>
    </source>
</evidence>
<dbReference type="InterPro" id="IPR013087">
    <property type="entry name" value="Znf_C2H2_type"/>
</dbReference>
<dbReference type="GO" id="GO:0008270">
    <property type="term" value="F:zinc ion binding"/>
    <property type="evidence" value="ECO:0007669"/>
    <property type="project" value="UniProtKB-KW"/>
</dbReference>